<feature type="transmembrane region" description="Helical" evidence="1">
    <location>
        <begin position="103"/>
        <end position="129"/>
    </location>
</feature>
<evidence type="ECO:0000256" key="1">
    <source>
        <dbReference type="SAM" id="Phobius"/>
    </source>
</evidence>
<feature type="transmembrane region" description="Helical" evidence="1">
    <location>
        <begin position="141"/>
        <end position="165"/>
    </location>
</feature>
<proteinExistence type="predicted"/>
<dbReference type="AlphaFoldDB" id="A0A6A0B804"/>
<sequence length="199" mass="23040">MSKIYLNIIKRWLLNIFAIIGATLLIVLIAMIVYPSMKSKYDTIGGLIILFGSISFSILVLLIVCAYDIIFTTNKHYYLTGKDLIEKNEYKKTNIHLKLIKRWLLSCLAIIGAMLLIVLITMTVVSYTIAVPSFMKEGYNISNILNIIFGSIFFYIIFLFIVYAYDIIFNTNNHYYLTGKDLIEKEKQTLQPYEKEENQ</sequence>
<dbReference type="Proteomes" id="UP000475928">
    <property type="component" value="Unassembled WGS sequence"/>
</dbReference>
<accession>A0A6A0B804</accession>
<reference evidence="2 3" key="1">
    <citation type="submission" date="2020-02" db="EMBL/GenBank/DDBJ databases">
        <title>Draft genome sequence of Lactococcus sp. Hs20B0-1.</title>
        <authorList>
            <person name="Noda S."/>
            <person name="Yuki M."/>
            <person name="Ohkuma M."/>
        </authorList>
    </citation>
    <scope>NUCLEOTIDE SEQUENCE [LARGE SCALE GENOMIC DNA]</scope>
    <source>
        <strain evidence="2 3">Hs20B0-1</strain>
    </source>
</reference>
<organism evidence="2 3">
    <name type="scientific">Pseudolactococcus insecticola</name>
    <dbReference type="NCBI Taxonomy" id="2709158"/>
    <lineage>
        <taxon>Bacteria</taxon>
        <taxon>Bacillati</taxon>
        <taxon>Bacillota</taxon>
        <taxon>Bacilli</taxon>
        <taxon>Lactobacillales</taxon>
        <taxon>Streptococcaceae</taxon>
        <taxon>Pseudolactococcus</taxon>
    </lineage>
</organism>
<dbReference type="EMBL" id="BLLH01000016">
    <property type="protein sequence ID" value="GFH41422.1"/>
    <property type="molecule type" value="Genomic_DNA"/>
</dbReference>
<keyword evidence="1" id="KW-0472">Membrane</keyword>
<keyword evidence="1" id="KW-1133">Transmembrane helix</keyword>
<keyword evidence="3" id="KW-1185">Reference proteome</keyword>
<keyword evidence="1" id="KW-0812">Transmembrane</keyword>
<protein>
    <submittedName>
        <fullName evidence="2">Uncharacterized protein</fullName>
    </submittedName>
</protein>
<gene>
    <name evidence="2" type="ORF">Hs20B_18200</name>
</gene>
<comment type="caution">
    <text evidence="2">The sequence shown here is derived from an EMBL/GenBank/DDBJ whole genome shotgun (WGS) entry which is preliminary data.</text>
</comment>
<evidence type="ECO:0000313" key="3">
    <source>
        <dbReference type="Proteomes" id="UP000475928"/>
    </source>
</evidence>
<feature type="transmembrane region" description="Helical" evidence="1">
    <location>
        <begin position="46"/>
        <end position="70"/>
    </location>
</feature>
<feature type="transmembrane region" description="Helical" evidence="1">
    <location>
        <begin position="12"/>
        <end position="34"/>
    </location>
</feature>
<evidence type="ECO:0000313" key="2">
    <source>
        <dbReference type="EMBL" id="GFH41422.1"/>
    </source>
</evidence>
<name>A0A6A0B804_9LACT</name>